<sequence length="104" mass="11699">MFGVASSCLRAGMRPKRFRTLINKHKGIVLPGSQAFSEVYASVHAKLRAGIRTTNDTGIFRWLLMSRKSTHYLGGMPGPDRSTNRRQNLSSTMRRGSFRHFSAN</sequence>
<dbReference type="EMBL" id="JAACXV010000035">
    <property type="protein sequence ID" value="KAF7286159.1"/>
    <property type="molecule type" value="Genomic_DNA"/>
</dbReference>
<evidence type="ECO:0000313" key="3">
    <source>
        <dbReference type="Proteomes" id="UP000625711"/>
    </source>
</evidence>
<proteinExistence type="predicted"/>
<name>A0A834ITE5_RHYFE</name>
<feature type="region of interest" description="Disordered" evidence="1">
    <location>
        <begin position="73"/>
        <end position="104"/>
    </location>
</feature>
<dbReference type="Proteomes" id="UP000625711">
    <property type="component" value="Unassembled WGS sequence"/>
</dbReference>
<gene>
    <name evidence="2" type="ORF">GWI33_007121</name>
</gene>
<feature type="compositionally biased region" description="Polar residues" evidence="1">
    <location>
        <begin position="85"/>
        <end position="94"/>
    </location>
</feature>
<keyword evidence="3" id="KW-1185">Reference proteome</keyword>
<evidence type="ECO:0000313" key="2">
    <source>
        <dbReference type="EMBL" id="KAF7286159.1"/>
    </source>
</evidence>
<evidence type="ECO:0000256" key="1">
    <source>
        <dbReference type="SAM" id="MobiDB-lite"/>
    </source>
</evidence>
<organism evidence="2 3">
    <name type="scientific">Rhynchophorus ferrugineus</name>
    <name type="common">Red palm weevil</name>
    <name type="synonym">Curculio ferrugineus</name>
    <dbReference type="NCBI Taxonomy" id="354439"/>
    <lineage>
        <taxon>Eukaryota</taxon>
        <taxon>Metazoa</taxon>
        <taxon>Ecdysozoa</taxon>
        <taxon>Arthropoda</taxon>
        <taxon>Hexapoda</taxon>
        <taxon>Insecta</taxon>
        <taxon>Pterygota</taxon>
        <taxon>Neoptera</taxon>
        <taxon>Endopterygota</taxon>
        <taxon>Coleoptera</taxon>
        <taxon>Polyphaga</taxon>
        <taxon>Cucujiformia</taxon>
        <taxon>Curculionidae</taxon>
        <taxon>Dryophthorinae</taxon>
        <taxon>Rhynchophorus</taxon>
    </lineage>
</organism>
<accession>A0A834ITE5</accession>
<comment type="caution">
    <text evidence="2">The sequence shown here is derived from an EMBL/GenBank/DDBJ whole genome shotgun (WGS) entry which is preliminary data.</text>
</comment>
<protein>
    <submittedName>
        <fullName evidence="2">Uncharacterized protein</fullName>
    </submittedName>
</protein>
<reference evidence="2" key="1">
    <citation type="submission" date="2020-08" db="EMBL/GenBank/DDBJ databases">
        <title>Genome sequencing and assembly of the red palm weevil Rhynchophorus ferrugineus.</title>
        <authorList>
            <person name="Dias G.B."/>
            <person name="Bergman C.M."/>
            <person name="Manee M."/>
        </authorList>
    </citation>
    <scope>NUCLEOTIDE SEQUENCE</scope>
    <source>
        <strain evidence="2">AA-2017</strain>
        <tissue evidence="2">Whole larva</tissue>
    </source>
</reference>
<dbReference type="AlphaFoldDB" id="A0A834ITE5"/>